<keyword evidence="2" id="KW-0472">Membrane</keyword>
<feature type="transmembrane region" description="Helical" evidence="2">
    <location>
        <begin position="224"/>
        <end position="242"/>
    </location>
</feature>
<feature type="transmembrane region" description="Helical" evidence="2">
    <location>
        <begin position="331"/>
        <end position="349"/>
    </location>
</feature>
<feature type="transmembrane region" description="Helical" evidence="2">
    <location>
        <begin position="178"/>
        <end position="203"/>
    </location>
</feature>
<dbReference type="InterPro" id="IPR011990">
    <property type="entry name" value="TPR-like_helical_dom_sf"/>
</dbReference>
<feature type="repeat" description="TPR" evidence="1">
    <location>
        <begin position="622"/>
        <end position="655"/>
    </location>
</feature>
<gene>
    <name evidence="3" type="ORF">A3B86_02545</name>
</gene>
<dbReference type="EMBL" id="MGJN01000001">
    <property type="protein sequence ID" value="OGN07735.1"/>
    <property type="molecule type" value="Genomic_DNA"/>
</dbReference>
<feature type="transmembrane region" description="Helical" evidence="2">
    <location>
        <begin position="118"/>
        <end position="135"/>
    </location>
</feature>
<reference evidence="3 4" key="1">
    <citation type="journal article" date="2016" name="Nat. Commun.">
        <title>Thousands of microbial genomes shed light on interconnected biogeochemical processes in an aquifer system.</title>
        <authorList>
            <person name="Anantharaman K."/>
            <person name="Brown C.T."/>
            <person name="Hug L.A."/>
            <person name="Sharon I."/>
            <person name="Castelle C.J."/>
            <person name="Probst A.J."/>
            <person name="Thomas B.C."/>
            <person name="Singh A."/>
            <person name="Wilkins M.J."/>
            <person name="Karaoz U."/>
            <person name="Brodie E.L."/>
            <person name="Williams K.H."/>
            <person name="Hubbard S.S."/>
            <person name="Banfield J.F."/>
        </authorList>
    </citation>
    <scope>NUCLEOTIDE SEQUENCE [LARGE SCALE GENOMIC DNA]</scope>
</reference>
<feature type="transmembrane region" description="Helical" evidence="2">
    <location>
        <begin position="361"/>
        <end position="382"/>
    </location>
</feature>
<accession>A0A1F8F3K9</accession>
<keyword evidence="2" id="KW-0812">Transmembrane</keyword>
<sequence length="674" mass="77443">MKNLSHGDYKKIIVFSIILAFYASFLVVKIQPTHMDNDAGLYISDGKIIWETKNVFKRNIYSYVETDYPFVNARWLSSVTFYFVTAVFGFSGLTIFKTLILLSAFTILFLAVMKKADFWLVAAFSLPTILILAGRNRIRPEMFSYLFIAIFLYLLFDLEKHPERKRIFWLSPLQLLWVNFHIYFFIGIALVAGFLFEKIVLHIPKKFWKTNWRNLINNPMVKKLLLILLILIAVSFINPNGIDGAMAPLQSRSYETFVVSENQPLFNFKASFLSWGIFNSIFSFGSMALIFLLSFIPAFFLRKSNWPIFLLLAGIAAAGAALIHVRLLSLFAIIFLPAVASNFNSIFIKTKDWLKKKKPKLALILGYSLIFIIAAVFSYQAYQMNARAAERGYRADWGIGLDRYSSGAGEFFKEQNIKGPIFNDYDIGGYILYYLFPGEKVFVDNNGADSYPESFFNDIFMPTLQWDEKWQESQEKYGINSIFISIRDGSPAVGSFLWNRLHDSSWALVYIDTYAIILVKNISENKEVIDKFSTPEHINGQVNRMLNSDDVMDRIVAGRFLYLFGRDDLSTSILKKVAAEYPKNSWVWLYMGSVKVMKNDPQSLISAVIFLENAVNMGEKNSEGYTWLGLAYFKTAQFKKAEEAFQKALWLDPGRYDATNYLNQLQQYLVPPAQ</sequence>
<organism evidence="3 4">
    <name type="scientific">Candidatus Yanofskybacteria bacterium RIFCSPHIGHO2_02_FULL_38_22b</name>
    <dbReference type="NCBI Taxonomy" id="1802673"/>
    <lineage>
        <taxon>Bacteria</taxon>
        <taxon>Candidatus Yanofskyibacteriota</taxon>
    </lineage>
</organism>
<feature type="transmembrane region" description="Helical" evidence="2">
    <location>
        <begin position="79"/>
        <end position="112"/>
    </location>
</feature>
<dbReference type="SUPFAM" id="SSF48452">
    <property type="entry name" value="TPR-like"/>
    <property type="match status" value="1"/>
</dbReference>
<dbReference type="Pfam" id="PF00515">
    <property type="entry name" value="TPR_1"/>
    <property type="match status" value="1"/>
</dbReference>
<dbReference type="Proteomes" id="UP000176834">
    <property type="component" value="Unassembled WGS sequence"/>
</dbReference>
<dbReference type="Gene3D" id="1.25.40.10">
    <property type="entry name" value="Tetratricopeptide repeat domain"/>
    <property type="match status" value="1"/>
</dbReference>
<keyword evidence="2" id="KW-1133">Transmembrane helix</keyword>
<proteinExistence type="predicted"/>
<keyword evidence="1" id="KW-0802">TPR repeat</keyword>
<dbReference type="InterPro" id="IPR019734">
    <property type="entry name" value="TPR_rpt"/>
</dbReference>
<feature type="transmembrane region" description="Helical" evidence="2">
    <location>
        <begin position="12"/>
        <end position="28"/>
    </location>
</feature>
<evidence type="ECO:0000256" key="1">
    <source>
        <dbReference type="PROSITE-ProRule" id="PRU00339"/>
    </source>
</evidence>
<feature type="transmembrane region" description="Helical" evidence="2">
    <location>
        <begin position="142"/>
        <end position="158"/>
    </location>
</feature>
<dbReference type="PROSITE" id="PS50293">
    <property type="entry name" value="TPR_REGION"/>
    <property type="match status" value="1"/>
</dbReference>
<name>A0A1F8F3K9_9BACT</name>
<dbReference type="PROSITE" id="PS50005">
    <property type="entry name" value="TPR"/>
    <property type="match status" value="1"/>
</dbReference>
<comment type="caution">
    <text evidence="3">The sequence shown here is derived from an EMBL/GenBank/DDBJ whole genome shotgun (WGS) entry which is preliminary data.</text>
</comment>
<feature type="transmembrane region" description="Helical" evidence="2">
    <location>
        <begin position="272"/>
        <end position="296"/>
    </location>
</feature>
<evidence type="ECO:0000256" key="2">
    <source>
        <dbReference type="SAM" id="Phobius"/>
    </source>
</evidence>
<evidence type="ECO:0000313" key="3">
    <source>
        <dbReference type="EMBL" id="OGN07735.1"/>
    </source>
</evidence>
<evidence type="ECO:0000313" key="4">
    <source>
        <dbReference type="Proteomes" id="UP000176834"/>
    </source>
</evidence>
<protein>
    <submittedName>
        <fullName evidence="3">Uncharacterized protein</fullName>
    </submittedName>
</protein>
<feature type="transmembrane region" description="Helical" evidence="2">
    <location>
        <begin position="308"/>
        <end position="325"/>
    </location>
</feature>
<dbReference type="AlphaFoldDB" id="A0A1F8F3K9"/>